<dbReference type="EMBL" id="JAUJYO010000004">
    <property type="protein sequence ID" value="KAK1319125.1"/>
    <property type="molecule type" value="Genomic_DNA"/>
</dbReference>
<dbReference type="Gene3D" id="3.30.559.10">
    <property type="entry name" value="Chloramphenicol acetyltransferase-like domain"/>
    <property type="match status" value="2"/>
</dbReference>
<dbReference type="PANTHER" id="PTHR31642:SF189">
    <property type="entry name" value="ACYLTRANSFERASE GLAUCE"/>
    <property type="match status" value="1"/>
</dbReference>
<protein>
    <submittedName>
        <fullName evidence="4">Omega-hydroxypalmitate O-feruloyl transferase</fullName>
    </submittedName>
</protein>
<proteinExistence type="inferred from homology"/>
<accession>A0AAV9F2L6</accession>
<dbReference type="PANTHER" id="PTHR31642">
    <property type="entry name" value="TRICHOTHECENE 3-O-ACETYLTRANSFERASE"/>
    <property type="match status" value="1"/>
</dbReference>
<reference evidence="4" key="1">
    <citation type="journal article" date="2023" name="Nat. Commun.">
        <title>Diploid and tetraploid genomes of Acorus and the evolution of monocots.</title>
        <authorList>
            <person name="Ma L."/>
            <person name="Liu K.W."/>
            <person name="Li Z."/>
            <person name="Hsiao Y.Y."/>
            <person name="Qi Y."/>
            <person name="Fu T."/>
            <person name="Tang G.D."/>
            <person name="Zhang D."/>
            <person name="Sun W.H."/>
            <person name="Liu D.K."/>
            <person name="Li Y."/>
            <person name="Chen G.Z."/>
            <person name="Liu X.D."/>
            <person name="Liao X.Y."/>
            <person name="Jiang Y.T."/>
            <person name="Yu X."/>
            <person name="Hao Y."/>
            <person name="Huang J."/>
            <person name="Zhao X.W."/>
            <person name="Ke S."/>
            <person name="Chen Y.Y."/>
            <person name="Wu W.L."/>
            <person name="Hsu J.L."/>
            <person name="Lin Y.F."/>
            <person name="Huang M.D."/>
            <person name="Li C.Y."/>
            <person name="Huang L."/>
            <person name="Wang Z.W."/>
            <person name="Zhao X."/>
            <person name="Zhong W.Y."/>
            <person name="Peng D.H."/>
            <person name="Ahmad S."/>
            <person name="Lan S."/>
            <person name="Zhang J.S."/>
            <person name="Tsai W.C."/>
            <person name="Van de Peer Y."/>
            <person name="Liu Z.J."/>
        </authorList>
    </citation>
    <scope>NUCLEOTIDE SEQUENCE</scope>
    <source>
        <strain evidence="4">CP</strain>
    </source>
</reference>
<dbReference type="AlphaFoldDB" id="A0AAV9F2L6"/>
<gene>
    <name evidence="4" type="primary">HHT1</name>
    <name evidence="4" type="ORF">QJS10_CPB04g01714</name>
</gene>
<evidence type="ECO:0000256" key="3">
    <source>
        <dbReference type="ARBA" id="ARBA00023315"/>
    </source>
</evidence>
<evidence type="ECO:0000256" key="1">
    <source>
        <dbReference type="ARBA" id="ARBA00009861"/>
    </source>
</evidence>
<reference evidence="4" key="2">
    <citation type="submission" date="2023-06" db="EMBL/GenBank/DDBJ databases">
        <authorList>
            <person name="Ma L."/>
            <person name="Liu K.-W."/>
            <person name="Li Z."/>
            <person name="Hsiao Y.-Y."/>
            <person name="Qi Y."/>
            <person name="Fu T."/>
            <person name="Tang G."/>
            <person name="Zhang D."/>
            <person name="Sun W.-H."/>
            <person name="Liu D.-K."/>
            <person name="Li Y."/>
            <person name="Chen G.-Z."/>
            <person name="Liu X.-D."/>
            <person name="Liao X.-Y."/>
            <person name="Jiang Y.-T."/>
            <person name="Yu X."/>
            <person name="Hao Y."/>
            <person name="Huang J."/>
            <person name="Zhao X.-W."/>
            <person name="Ke S."/>
            <person name="Chen Y.-Y."/>
            <person name="Wu W.-L."/>
            <person name="Hsu J.-L."/>
            <person name="Lin Y.-F."/>
            <person name="Huang M.-D."/>
            <person name="Li C.-Y."/>
            <person name="Huang L."/>
            <person name="Wang Z.-W."/>
            <person name="Zhao X."/>
            <person name="Zhong W.-Y."/>
            <person name="Peng D.-H."/>
            <person name="Ahmad S."/>
            <person name="Lan S."/>
            <person name="Zhang J.-S."/>
            <person name="Tsai W.-C."/>
            <person name="Van De Peer Y."/>
            <person name="Liu Z.-J."/>
        </authorList>
    </citation>
    <scope>NUCLEOTIDE SEQUENCE</scope>
    <source>
        <strain evidence="4">CP</strain>
        <tissue evidence="4">Leaves</tissue>
    </source>
</reference>
<comment type="similarity">
    <text evidence="1">Belongs to the plant acyltransferase family.</text>
</comment>
<keyword evidence="3" id="KW-0012">Acyltransferase</keyword>
<comment type="caution">
    <text evidence="4">The sequence shown here is derived from an EMBL/GenBank/DDBJ whole genome shotgun (WGS) entry which is preliminary data.</text>
</comment>
<evidence type="ECO:0000313" key="5">
    <source>
        <dbReference type="Proteomes" id="UP001180020"/>
    </source>
</evidence>
<dbReference type="Proteomes" id="UP001180020">
    <property type="component" value="Unassembled WGS sequence"/>
</dbReference>
<sequence>MGSLPQTLPKDLKITIKSTALVHPPPLTLERRRSMFLSNIDQLFNFDMETVHFFSAVESFPPSTVCDVIKRALQQLLLPYDFLAGRLRTDPVKGRLEVDCNGAGAGFVVASSEMTLEEVGDLTYPNPAFKNLVPTRSLKGLEDWPLMAIQVTSFKCGGFAMGISNNHATFDGTTFKTFLDNLASLAVSTGGILAVHPCNDRELLSARSPPRVTFPHPELTNNTDSILGASINGTPIETKLFHLTPSDITLLKQKAKTPHEAAGPAPTSFNAVTAHVWRCHATVTAANTSRLLYMVDLRPRLRQHLPKSYAGCAVLGAYAAAATRDELVEGQFYRVVESVREGAERVTEEYVRSVVDALEIGKGEASMSGDLLVTSWWRLGLERVEYPWGSPLYCCPIFDRRRGIAVFVPDVRDSGGVNIVIVLSVDEVEMFEKMFYEFRE</sequence>
<keyword evidence="5" id="KW-1185">Reference proteome</keyword>
<keyword evidence="2 4" id="KW-0808">Transferase</keyword>
<organism evidence="4 5">
    <name type="scientific">Acorus calamus</name>
    <name type="common">Sweet flag</name>
    <dbReference type="NCBI Taxonomy" id="4465"/>
    <lineage>
        <taxon>Eukaryota</taxon>
        <taxon>Viridiplantae</taxon>
        <taxon>Streptophyta</taxon>
        <taxon>Embryophyta</taxon>
        <taxon>Tracheophyta</taxon>
        <taxon>Spermatophyta</taxon>
        <taxon>Magnoliopsida</taxon>
        <taxon>Liliopsida</taxon>
        <taxon>Acoraceae</taxon>
        <taxon>Acorus</taxon>
    </lineage>
</organism>
<evidence type="ECO:0000256" key="2">
    <source>
        <dbReference type="ARBA" id="ARBA00022679"/>
    </source>
</evidence>
<dbReference type="GO" id="GO:0016747">
    <property type="term" value="F:acyltransferase activity, transferring groups other than amino-acyl groups"/>
    <property type="evidence" value="ECO:0007669"/>
    <property type="project" value="TreeGrafter"/>
</dbReference>
<dbReference type="InterPro" id="IPR023213">
    <property type="entry name" value="CAT-like_dom_sf"/>
</dbReference>
<name>A0AAV9F2L6_ACOCL</name>
<dbReference type="InterPro" id="IPR050317">
    <property type="entry name" value="Plant_Fungal_Acyltransferase"/>
</dbReference>
<dbReference type="Pfam" id="PF02458">
    <property type="entry name" value="Transferase"/>
    <property type="match status" value="1"/>
</dbReference>
<evidence type="ECO:0000313" key="4">
    <source>
        <dbReference type="EMBL" id="KAK1319125.1"/>
    </source>
</evidence>